<dbReference type="Pfam" id="PF12686">
    <property type="entry name" value="DUF3800"/>
    <property type="match status" value="1"/>
</dbReference>
<reference evidence="1" key="2">
    <citation type="submission" date="2020-09" db="EMBL/GenBank/DDBJ databases">
        <authorList>
            <person name="Sun Q."/>
            <person name="Kim S."/>
        </authorList>
    </citation>
    <scope>NUCLEOTIDE SEQUENCE</scope>
    <source>
        <strain evidence="1">KCTC 32182</strain>
    </source>
</reference>
<reference evidence="1" key="1">
    <citation type="journal article" date="2014" name="Int. J. Syst. Evol. Microbiol.">
        <title>Complete genome sequence of Corynebacterium casei LMG S-19264T (=DSM 44701T), isolated from a smear-ripened cheese.</title>
        <authorList>
            <consortium name="US DOE Joint Genome Institute (JGI-PGF)"/>
            <person name="Walter F."/>
            <person name="Albersmeier A."/>
            <person name="Kalinowski J."/>
            <person name="Ruckert C."/>
        </authorList>
    </citation>
    <scope>NUCLEOTIDE SEQUENCE</scope>
    <source>
        <strain evidence="1">KCTC 32182</strain>
    </source>
</reference>
<keyword evidence="1" id="KW-0808">Transferase</keyword>
<dbReference type="RefSeq" id="WP_189534593.1">
    <property type="nucleotide sequence ID" value="NZ_BMYX01000013.1"/>
</dbReference>
<keyword evidence="2" id="KW-1185">Reference proteome</keyword>
<dbReference type="Proteomes" id="UP000645257">
    <property type="component" value="Unassembled WGS sequence"/>
</dbReference>
<proteinExistence type="predicted"/>
<dbReference type="GO" id="GO:0016740">
    <property type="term" value="F:transferase activity"/>
    <property type="evidence" value="ECO:0007669"/>
    <property type="project" value="UniProtKB-KW"/>
</dbReference>
<comment type="caution">
    <text evidence="1">The sequence shown here is derived from an EMBL/GenBank/DDBJ whole genome shotgun (WGS) entry which is preliminary data.</text>
</comment>
<dbReference type="InterPro" id="IPR024524">
    <property type="entry name" value="DUF3800"/>
</dbReference>
<name>A0A918UB17_9NEIS</name>
<gene>
    <name evidence="1" type="ORF">GCM10011289_23930</name>
</gene>
<dbReference type="EMBL" id="BMYX01000013">
    <property type="protein sequence ID" value="GGY19563.1"/>
    <property type="molecule type" value="Genomic_DNA"/>
</dbReference>
<sequence>MTAPDFSDYVVFVDESGDHSLTSVCERYPLFVLSFCLFRKRDYTEQLTPAIRRLKFTTFGHDLVVLHESELRRKQGPFARLSKAPREAFMTALTDLIRDAAFELFAVVIDKRRLREHGRDLHPYHLALEFGLEGLYLRLREHGQDGRLTHVICEARGAKEDAELHEEFRRLVGGDNGHACALPFALIVADKKTNSEGLQLADLTARPIGLSILRPEQANRAAEALLGKWYRRTGECPPGSGLRLFP</sequence>
<dbReference type="AlphaFoldDB" id="A0A918UB17"/>
<protein>
    <submittedName>
        <fullName evidence="1">3-deoxy-D-manno-octulosonic acid transferase</fullName>
    </submittedName>
</protein>
<accession>A0A918UB17</accession>
<organism evidence="1 2">
    <name type="scientific">Paludibacterium paludis</name>
    <dbReference type="NCBI Taxonomy" id="1225769"/>
    <lineage>
        <taxon>Bacteria</taxon>
        <taxon>Pseudomonadati</taxon>
        <taxon>Pseudomonadota</taxon>
        <taxon>Betaproteobacteria</taxon>
        <taxon>Neisseriales</taxon>
        <taxon>Chromobacteriaceae</taxon>
        <taxon>Paludibacterium</taxon>
    </lineage>
</organism>
<evidence type="ECO:0000313" key="1">
    <source>
        <dbReference type="EMBL" id="GGY19563.1"/>
    </source>
</evidence>
<evidence type="ECO:0000313" key="2">
    <source>
        <dbReference type="Proteomes" id="UP000645257"/>
    </source>
</evidence>